<dbReference type="RefSeq" id="XP_040785356.1">
    <property type="nucleotide sequence ID" value="XM_040933634.1"/>
</dbReference>
<dbReference type="SUPFAM" id="SSF48452">
    <property type="entry name" value="TPR-like"/>
    <property type="match status" value="1"/>
</dbReference>
<evidence type="ECO:0000313" key="3">
    <source>
        <dbReference type="Proteomes" id="UP000800039"/>
    </source>
</evidence>
<dbReference type="Proteomes" id="UP000800039">
    <property type="component" value="Unassembled WGS sequence"/>
</dbReference>
<dbReference type="InterPro" id="IPR010323">
    <property type="entry name" value="DUF924"/>
</dbReference>
<evidence type="ECO:0000256" key="1">
    <source>
        <dbReference type="SAM" id="MobiDB-lite"/>
    </source>
</evidence>
<feature type="region of interest" description="Disordered" evidence="1">
    <location>
        <begin position="243"/>
        <end position="270"/>
    </location>
</feature>
<dbReference type="InterPro" id="IPR011990">
    <property type="entry name" value="TPR-like_helical_dom_sf"/>
</dbReference>
<dbReference type="GeneID" id="63850885"/>
<reference evidence="2" key="1">
    <citation type="submission" date="2020-01" db="EMBL/GenBank/DDBJ databases">
        <authorList>
            <consortium name="DOE Joint Genome Institute"/>
            <person name="Haridas S."/>
            <person name="Albert R."/>
            <person name="Binder M."/>
            <person name="Bloem J."/>
            <person name="Labutti K."/>
            <person name="Salamov A."/>
            <person name="Andreopoulos B."/>
            <person name="Baker S.E."/>
            <person name="Barry K."/>
            <person name="Bills G."/>
            <person name="Bluhm B.H."/>
            <person name="Cannon C."/>
            <person name="Castanera R."/>
            <person name="Culley D.E."/>
            <person name="Daum C."/>
            <person name="Ezra D."/>
            <person name="Gonzalez J.B."/>
            <person name="Henrissat B."/>
            <person name="Kuo A."/>
            <person name="Liang C."/>
            <person name="Lipzen A."/>
            <person name="Lutzoni F."/>
            <person name="Magnuson J."/>
            <person name="Mondo S."/>
            <person name="Nolan M."/>
            <person name="Ohm R."/>
            <person name="Pangilinan J."/>
            <person name="Park H.-J."/>
            <person name="Ramirez L."/>
            <person name="Alfaro M."/>
            <person name="Sun H."/>
            <person name="Tritt A."/>
            <person name="Yoshinaga Y."/>
            <person name="Zwiers L.-H."/>
            <person name="Turgeon B.G."/>
            <person name="Goodwin S.B."/>
            <person name="Spatafora J.W."/>
            <person name="Crous P.W."/>
            <person name="Grigoriev I.V."/>
        </authorList>
    </citation>
    <scope>NUCLEOTIDE SEQUENCE</scope>
    <source>
        <strain evidence="2">CBS 394.84</strain>
    </source>
</reference>
<sequence length="270" mass="30865">MSTFQLDRTIFNPALYKQVIDVWFPDMDLQGRELDTKVMQRWFMAAPEERRAFDGVCREAFAPALEAIGPENFPDANAQPFLDEVAAVARKDQGGQGEDAAWTALSLTLLLDQMPRNIYRTDEGLRNVFTHYDNMSFQFTRALLDGRAPVTRLDTHPLFRYSAAHRLWFYMPLMHSEDIAAHQQVDHILDEYRRELEGLPGYAEGNLKGTQMFLDGQSKAEVMHREILDRFGRYPHRNRALGRQSTEEEEAFLQEGGATFGVGQGKKASS</sequence>
<evidence type="ECO:0000313" key="2">
    <source>
        <dbReference type="EMBL" id="KAF1842793.1"/>
    </source>
</evidence>
<organism evidence="2 3">
    <name type="scientific">Cucurbitaria berberidis CBS 394.84</name>
    <dbReference type="NCBI Taxonomy" id="1168544"/>
    <lineage>
        <taxon>Eukaryota</taxon>
        <taxon>Fungi</taxon>
        <taxon>Dikarya</taxon>
        <taxon>Ascomycota</taxon>
        <taxon>Pezizomycotina</taxon>
        <taxon>Dothideomycetes</taxon>
        <taxon>Pleosporomycetidae</taxon>
        <taxon>Pleosporales</taxon>
        <taxon>Pleosporineae</taxon>
        <taxon>Cucurbitariaceae</taxon>
        <taxon>Cucurbitaria</taxon>
    </lineage>
</organism>
<gene>
    <name evidence="2" type="ORF">K460DRAFT_367734</name>
</gene>
<comment type="caution">
    <text evidence="2">The sequence shown here is derived from an EMBL/GenBank/DDBJ whole genome shotgun (WGS) entry which is preliminary data.</text>
</comment>
<dbReference type="Gene3D" id="1.25.40.10">
    <property type="entry name" value="Tetratricopeptide repeat domain"/>
    <property type="match status" value="1"/>
</dbReference>
<proteinExistence type="predicted"/>
<dbReference type="Gene3D" id="1.20.58.320">
    <property type="entry name" value="TPR-like"/>
    <property type="match status" value="1"/>
</dbReference>
<protein>
    <submittedName>
        <fullName evidence="2">DUF924-domain-containing protein</fullName>
    </submittedName>
</protein>
<accession>A0A9P4GBI2</accession>
<name>A0A9P4GBI2_9PLEO</name>
<keyword evidence="3" id="KW-1185">Reference proteome</keyword>
<dbReference type="OrthoDB" id="414698at2759"/>
<dbReference type="Pfam" id="PF06041">
    <property type="entry name" value="DUF924"/>
    <property type="match status" value="1"/>
</dbReference>
<dbReference type="EMBL" id="ML976617">
    <property type="protein sequence ID" value="KAF1842793.1"/>
    <property type="molecule type" value="Genomic_DNA"/>
</dbReference>
<dbReference type="AlphaFoldDB" id="A0A9P4GBI2"/>